<organism evidence="2 3">
    <name type="scientific">Clitoria ternatea</name>
    <name type="common">Butterfly pea</name>
    <dbReference type="NCBI Taxonomy" id="43366"/>
    <lineage>
        <taxon>Eukaryota</taxon>
        <taxon>Viridiplantae</taxon>
        <taxon>Streptophyta</taxon>
        <taxon>Embryophyta</taxon>
        <taxon>Tracheophyta</taxon>
        <taxon>Spermatophyta</taxon>
        <taxon>Magnoliopsida</taxon>
        <taxon>eudicotyledons</taxon>
        <taxon>Gunneridae</taxon>
        <taxon>Pentapetalae</taxon>
        <taxon>rosids</taxon>
        <taxon>fabids</taxon>
        <taxon>Fabales</taxon>
        <taxon>Fabaceae</taxon>
        <taxon>Papilionoideae</taxon>
        <taxon>50 kb inversion clade</taxon>
        <taxon>NPAAA clade</taxon>
        <taxon>indigoferoid/millettioid clade</taxon>
        <taxon>Phaseoleae</taxon>
        <taxon>Clitoria</taxon>
    </lineage>
</organism>
<dbReference type="AlphaFoldDB" id="A0AAN9JPS5"/>
<evidence type="ECO:0000313" key="3">
    <source>
        <dbReference type="Proteomes" id="UP001359559"/>
    </source>
</evidence>
<accession>A0AAN9JPS5</accession>
<evidence type="ECO:0000313" key="2">
    <source>
        <dbReference type="EMBL" id="KAK7301768.1"/>
    </source>
</evidence>
<keyword evidence="3" id="KW-1185">Reference proteome</keyword>
<comment type="caution">
    <text evidence="2">The sequence shown here is derived from an EMBL/GenBank/DDBJ whole genome shotgun (WGS) entry which is preliminary data.</text>
</comment>
<dbReference type="Proteomes" id="UP001359559">
    <property type="component" value="Unassembled WGS sequence"/>
</dbReference>
<dbReference type="EMBL" id="JAYKXN010000003">
    <property type="protein sequence ID" value="KAK7301768.1"/>
    <property type="molecule type" value="Genomic_DNA"/>
</dbReference>
<reference evidence="2 3" key="1">
    <citation type="submission" date="2024-01" db="EMBL/GenBank/DDBJ databases">
        <title>The genomes of 5 underutilized Papilionoideae crops provide insights into root nodulation and disease resistance.</title>
        <authorList>
            <person name="Yuan L."/>
        </authorList>
    </citation>
    <scope>NUCLEOTIDE SEQUENCE [LARGE SCALE GENOMIC DNA]</scope>
    <source>
        <strain evidence="2">LY-2023</strain>
        <tissue evidence="2">Leaf</tissue>
    </source>
</reference>
<sequence>MAAVGLGGAISNGDGVDIWTKGLEVVAAAGWIYGVKVKVQFNDDKPLSASVLKCVTCIVKEQKCDEAGHLVVFVHERLVESYNPWEPALMGTMMQPTMHDPFYASITVAAPPSVQMADMSNQ</sequence>
<protein>
    <submittedName>
        <fullName evidence="2">Uncharacterized protein</fullName>
    </submittedName>
</protein>
<dbReference type="EMBL" id="JAYKXN010000004">
    <property type="protein sequence ID" value="KAK7293547.1"/>
    <property type="molecule type" value="Genomic_DNA"/>
</dbReference>
<proteinExistence type="predicted"/>
<evidence type="ECO:0000313" key="1">
    <source>
        <dbReference type="EMBL" id="KAK7293547.1"/>
    </source>
</evidence>
<gene>
    <name evidence="2" type="ORF">RJT34_12643</name>
    <name evidence="1" type="ORF">RJT34_16415</name>
</gene>
<name>A0AAN9JPS5_CLITE</name>